<protein>
    <submittedName>
        <fullName evidence="1">Uncharacterized protein</fullName>
    </submittedName>
</protein>
<comment type="caution">
    <text evidence="1">The sequence shown here is derived from an EMBL/GenBank/DDBJ whole genome shotgun (WGS) entry which is preliminary data.</text>
</comment>
<accession>A0ABQ3Y1K6</accession>
<proteinExistence type="predicted"/>
<dbReference type="EMBL" id="BOMI01000043">
    <property type="protein sequence ID" value="GID73872.1"/>
    <property type="molecule type" value="Genomic_DNA"/>
</dbReference>
<organism evidence="1 2">
    <name type="scientific">Paractinoplanes deccanensis</name>
    <dbReference type="NCBI Taxonomy" id="113561"/>
    <lineage>
        <taxon>Bacteria</taxon>
        <taxon>Bacillati</taxon>
        <taxon>Actinomycetota</taxon>
        <taxon>Actinomycetes</taxon>
        <taxon>Micromonosporales</taxon>
        <taxon>Micromonosporaceae</taxon>
        <taxon>Paractinoplanes</taxon>
    </lineage>
</organism>
<evidence type="ECO:0000313" key="1">
    <source>
        <dbReference type="EMBL" id="GID73872.1"/>
    </source>
</evidence>
<dbReference type="RefSeq" id="WP_203761788.1">
    <property type="nucleotide sequence ID" value="NZ_BAAABO010000054.1"/>
</dbReference>
<keyword evidence="2" id="KW-1185">Reference proteome</keyword>
<name>A0ABQ3Y1K6_9ACTN</name>
<sequence length="84" mass="9353">MPASIGIWAQGDPHGDLVLYRWEADRQTGFVTFEVLSETFRPADENGRPVEDGGPLFAQVVAAIRRAYRRGEGKAPATAHVYYF</sequence>
<evidence type="ECO:0000313" key="2">
    <source>
        <dbReference type="Proteomes" id="UP000609879"/>
    </source>
</evidence>
<dbReference type="Proteomes" id="UP000609879">
    <property type="component" value="Unassembled WGS sequence"/>
</dbReference>
<reference evidence="1 2" key="1">
    <citation type="submission" date="2021-01" db="EMBL/GenBank/DDBJ databases">
        <title>Whole genome shotgun sequence of Actinoplanes deccanensis NBRC 13994.</title>
        <authorList>
            <person name="Komaki H."/>
            <person name="Tamura T."/>
        </authorList>
    </citation>
    <scope>NUCLEOTIDE SEQUENCE [LARGE SCALE GENOMIC DNA]</scope>
    <source>
        <strain evidence="1 2">NBRC 13994</strain>
    </source>
</reference>
<gene>
    <name evidence="1" type="ORF">Ade02nite_25130</name>
</gene>